<gene>
    <name evidence="2" type="ORF">BC102111_00784</name>
</gene>
<dbReference type="InterPro" id="IPR041657">
    <property type="entry name" value="HTH_17"/>
</dbReference>
<feature type="domain" description="Helix-turn-helix" evidence="1">
    <location>
        <begin position="14"/>
        <end position="61"/>
    </location>
</feature>
<protein>
    <submittedName>
        <fullName evidence="2">DNA binding domain-containing protein, excisionase family</fullName>
    </submittedName>
</protein>
<dbReference type="EMBL" id="FXZC01000002">
    <property type="protein sequence ID" value="SMX69729.1"/>
    <property type="molecule type" value="Genomic_DNA"/>
</dbReference>
<proteinExistence type="predicted"/>
<dbReference type="Pfam" id="PF12728">
    <property type="entry name" value="HTH_17"/>
    <property type="match status" value="1"/>
</dbReference>
<evidence type="ECO:0000313" key="3">
    <source>
        <dbReference type="Proteomes" id="UP000234333"/>
    </source>
</evidence>
<dbReference type="GO" id="GO:0003677">
    <property type="term" value="F:DNA binding"/>
    <property type="evidence" value="ECO:0007669"/>
    <property type="project" value="InterPro"/>
</dbReference>
<evidence type="ECO:0000313" key="2">
    <source>
        <dbReference type="EMBL" id="SMX69729.1"/>
    </source>
</evidence>
<name>A0A2H1I3C4_9MICO</name>
<sequence>MTAVVESPTLERVMKVSEVAAHLECTNDTVYRVIAEGALRAIRVGRLLRVPESALAEFIAGAAR</sequence>
<reference evidence="2 3" key="1">
    <citation type="submission" date="2017-03" db="EMBL/GenBank/DDBJ databases">
        <authorList>
            <person name="Afonso C.L."/>
            <person name="Miller P.J."/>
            <person name="Scott M.A."/>
            <person name="Spackman E."/>
            <person name="Goraichik I."/>
            <person name="Dimitrov K.M."/>
            <person name="Suarez D.L."/>
            <person name="Swayne D.E."/>
        </authorList>
    </citation>
    <scope>NUCLEOTIDE SEQUENCE [LARGE SCALE GENOMIC DNA]</scope>
    <source>
        <strain evidence="2 3">CIP 102111</strain>
    </source>
</reference>
<accession>A0A2H1I3C4</accession>
<organism evidence="2 3">
    <name type="scientific">Brevibacterium casei CIP 102111</name>
    <dbReference type="NCBI Taxonomy" id="1255625"/>
    <lineage>
        <taxon>Bacteria</taxon>
        <taxon>Bacillati</taxon>
        <taxon>Actinomycetota</taxon>
        <taxon>Actinomycetes</taxon>
        <taxon>Micrococcales</taxon>
        <taxon>Brevibacteriaceae</taxon>
        <taxon>Brevibacterium</taxon>
    </lineage>
</organism>
<dbReference type="NCBIfam" id="TIGR01764">
    <property type="entry name" value="excise"/>
    <property type="match status" value="1"/>
</dbReference>
<dbReference type="Proteomes" id="UP000234333">
    <property type="component" value="Unassembled WGS sequence"/>
</dbReference>
<dbReference type="AlphaFoldDB" id="A0A2H1I3C4"/>
<dbReference type="InterPro" id="IPR010093">
    <property type="entry name" value="SinI_DNA-bd"/>
</dbReference>
<evidence type="ECO:0000259" key="1">
    <source>
        <dbReference type="Pfam" id="PF12728"/>
    </source>
</evidence>
<dbReference type="RefSeq" id="WP_101623672.1">
    <property type="nucleotide sequence ID" value="NZ_FXZC01000002.1"/>
</dbReference>